<dbReference type="SUPFAM" id="SSF56399">
    <property type="entry name" value="ADP-ribosylation"/>
    <property type="match status" value="1"/>
</dbReference>
<gene>
    <name evidence="3" type="ORF">CCMP2556_LOCUS26538</name>
</gene>
<organism evidence="3 4">
    <name type="scientific">Durusdinium trenchii</name>
    <dbReference type="NCBI Taxonomy" id="1381693"/>
    <lineage>
        <taxon>Eukaryota</taxon>
        <taxon>Sar</taxon>
        <taxon>Alveolata</taxon>
        <taxon>Dinophyceae</taxon>
        <taxon>Suessiales</taxon>
        <taxon>Symbiodiniaceae</taxon>
        <taxon>Durusdinium</taxon>
    </lineage>
</organism>
<keyword evidence="4" id="KW-1185">Reference proteome</keyword>
<accession>A0ABP0MMC0</accession>
<dbReference type="PROSITE" id="PS51059">
    <property type="entry name" value="PARP_CATALYTIC"/>
    <property type="match status" value="1"/>
</dbReference>
<dbReference type="Proteomes" id="UP001642484">
    <property type="component" value="Unassembled WGS sequence"/>
</dbReference>
<feature type="compositionally biased region" description="Acidic residues" evidence="1">
    <location>
        <begin position="63"/>
        <end position="73"/>
    </location>
</feature>
<dbReference type="InterPro" id="IPR012317">
    <property type="entry name" value="Poly(ADP-ribose)pol_cat_dom"/>
</dbReference>
<sequence length="127" mass="14562">MKSHSGGGLGHSEFIVYDPAQVRMRYLVEFNNFESPTEKYEREKAEAEARGESHPAKKLRAEEPEEPEEDEDWGFTKTQSSPSDPHRLAETSGQTYSKIFRNSVEEMLQLGRPPNIVRILLVRILQS</sequence>
<dbReference type="EMBL" id="CAXAMN010018557">
    <property type="protein sequence ID" value="CAK9052633.1"/>
    <property type="molecule type" value="Genomic_DNA"/>
</dbReference>
<protein>
    <recommendedName>
        <fullName evidence="2">PARP catalytic domain-containing protein</fullName>
    </recommendedName>
</protein>
<dbReference type="Gene3D" id="3.90.228.10">
    <property type="match status" value="1"/>
</dbReference>
<proteinExistence type="predicted"/>
<evidence type="ECO:0000259" key="2">
    <source>
        <dbReference type="PROSITE" id="PS51059"/>
    </source>
</evidence>
<feature type="region of interest" description="Disordered" evidence="1">
    <location>
        <begin position="37"/>
        <end position="94"/>
    </location>
</feature>
<reference evidence="3 4" key="1">
    <citation type="submission" date="2024-02" db="EMBL/GenBank/DDBJ databases">
        <authorList>
            <person name="Chen Y."/>
            <person name="Shah S."/>
            <person name="Dougan E. K."/>
            <person name="Thang M."/>
            <person name="Chan C."/>
        </authorList>
    </citation>
    <scope>NUCLEOTIDE SEQUENCE [LARGE SCALE GENOMIC DNA]</scope>
</reference>
<evidence type="ECO:0000313" key="3">
    <source>
        <dbReference type="EMBL" id="CAK9052633.1"/>
    </source>
</evidence>
<feature type="domain" description="PARP catalytic" evidence="2">
    <location>
        <begin position="1"/>
        <end position="39"/>
    </location>
</feature>
<name>A0ABP0MMC0_9DINO</name>
<comment type="caution">
    <text evidence="3">The sequence shown here is derived from an EMBL/GenBank/DDBJ whole genome shotgun (WGS) entry which is preliminary data.</text>
</comment>
<evidence type="ECO:0000256" key="1">
    <source>
        <dbReference type="SAM" id="MobiDB-lite"/>
    </source>
</evidence>
<feature type="compositionally biased region" description="Basic and acidic residues" evidence="1">
    <location>
        <begin position="37"/>
        <end position="62"/>
    </location>
</feature>
<evidence type="ECO:0000313" key="4">
    <source>
        <dbReference type="Proteomes" id="UP001642484"/>
    </source>
</evidence>